<name>A0A1L9V4Y1_ASPGL</name>
<dbReference type="OrthoDB" id="4510801at2759"/>
<evidence type="ECO:0008006" key="3">
    <source>
        <dbReference type="Google" id="ProtNLM"/>
    </source>
</evidence>
<sequence>MSWKVPNDPGKFILGHPKRWPEEPMSIDSVNASTYIMKAYPIHERCWELRTRILDVDLIEKNFDLFIRAQKKHSRENGLVKGFLIDEKRYWRAPDEEHKNLSWTDPKEYARICEKKMSRIEGCLDLPCAPRDSFNIPELRDLLNHSEKLQRPKTKKEVQRRLEPELAKIAAQEPGSYSSPTNFRVPVDIIFMIMDYLHEDNDTYALICLFLVWRSMISQAAWRRKCIKDLLLVEPLPHVNELDWRYLYFKSNPSTSVRKCTGQWHDLEDIIYEWQNTL</sequence>
<protein>
    <recommendedName>
        <fullName evidence="3">F-box domain-containing protein</fullName>
    </recommendedName>
</protein>
<dbReference type="VEuPathDB" id="FungiDB:ASPGLDRAFT_1507815"/>
<dbReference type="GeneID" id="34458447"/>
<evidence type="ECO:0000313" key="1">
    <source>
        <dbReference type="EMBL" id="OJJ78994.1"/>
    </source>
</evidence>
<keyword evidence="2" id="KW-1185">Reference proteome</keyword>
<dbReference type="Proteomes" id="UP000184300">
    <property type="component" value="Unassembled WGS sequence"/>
</dbReference>
<dbReference type="EMBL" id="KV878923">
    <property type="protein sequence ID" value="OJJ78994.1"/>
    <property type="molecule type" value="Genomic_DNA"/>
</dbReference>
<accession>A0A1L9V4Y1</accession>
<gene>
    <name evidence="1" type="ORF">ASPGLDRAFT_1507815</name>
</gene>
<reference evidence="2" key="1">
    <citation type="journal article" date="2017" name="Genome Biol.">
        <title>Comparative genomics reveals high biological diversity and specific adaptations in the industrially and medically important fungal genus Aspergillus.</title>
        <authorList>
            <person name="de Vries R.P."/>
            <person name="Riley R."/>
            <person name="Wiebenga A."/>
            <person name="Aguilar-Osorio G."/>
            <person name="Amillis S."/>
            <person name="Uchima C.A."/>
            <person name="Anderluh G."/>
            <person name="Asadollahi M."/>
            <person name="Askin M."/>
            <person name="Barry K."/>
            <person name="Battaglia E."/>
            <person name="Bayram O."/>
            <person name="Benocci T."/>
            <person name="Braus-Stromeyer S.A."/>
            <person name="Caldana C."/>
            <person name="Canovas D."/>
            <person name="Cerqueira G.C."/>
            <person name="Chen F."/>
            <person name="Chen W."/>
            <person name="Choi C."/>
            <person name="Clum A."/>
            <person name="Dos Santos R.A."/>
            <person name="Damasio A.R."/>
            <person name="Diallinas G."/>
            <person name="Emri T."/>
            <person name="Fekete E."/>
            <person name="Flipphi M."/>
            <person name="Freyberg S."/>
            <person name="Gallo A."/>
            <person name="Gournas C."/>
            <person name="Habgood R."/>
            <person name="Hainaut M."/>
            <person name="Harispe M.L."/>
            <person name="Henrissat B."/>
            <person name="Hilden K.S."/>
            <person name="Hope R."/>
            <person name="Hossain A."/>
            <person name="Karabika E."/>
            <person name="Karaffa L."/>
            <person name="Karanyi Z."/>
            <person name="Krasevec N."/>
            <person name="Kuo A."/>
            <person name="Kusch H."/>
            <person name="LaButti K."/>
            <person name="Lagendijk E.L."/>
            <person name="Lapidus A."/>
            <person name="Levasseur A."/>
            <person name="Lindquist E."/>
            <person name="Lipzen A."/>
            <person name="Logrieco A.F."/>
            <person name="MacCabe A."/>
            <person name="Maekelae M.R."/>
            <person name="Malavazi I."/>
            <person name="Melin P."/>
            <person name="Meyer V."/>
            <person name="Mielnichuk N."/>
            <person name="Miskei M."/>
            <person name="Molnar A.P."/>
            <person name="Mule G."/>
            <person name="Ngan C.Y."/>
            <person name="Orejas M."/>
            <person name="Orosz E."/>
            <person name="Ouedraogo J.P."/>
            <person name="Overkamp K.M."/>
            <person name="Park H.-S."/>
            <person name="Perrone G."/>
            <person name="Piumi F."/>
            <person name="Punt P.J."/>
            <person name="Ram A.F."/>
            <person name="Ramon A."/>
            <person name="Rauscher S."/>
            <person name="Record E."/>
            <person name="Riano-Pachon D.M."/>
            <person name="Robert V."/>
            <person name="Roehrig J."/>
            <person name="Ruller R."/>
            <person name="Salamov A."/>
            <person name="Salih N.S."/>
            <person name="Samson R.A."/>
            <person name="Sandor E."/>
            <person name="Sanguinetti M."/>
            <person name="Schuetze T."/>
            <person name="Sepcic K."/>
            <person name="Shelest E."/>
            <person name="Sherlock G."/>
            <person name="Sophianopoulou V."/>
            <person name="Squina F.M."/>
            <person name="Sun H."/>
            <person name="Susca A."/>
            <person name="Todd R.B."/>
            <person name="Tsang A."/>
            <person name="Unkles S.E."/>
            <person name="van de Wiele N."/>
            <person name="van Rossen-Uffink D."/>
            <person name="Oliveira J.V."/>
            <person name="Vesth T.C."/>
            <person name="Visser J."/>
            <person name="Yu J.-H."/>
            <person name="Zhou M."/>
            <person name="Andersen M.R."/>
            <person name="Archer D.B."/>
            <person name="Baker S.E."/>
            <person name="Benoit I."/>
            <person name="Brakhage A.A."/>
            <person name="Braus G.H."/>
            <person name="Fischer R."/>
            <person name="Frisvad J.C."/>
            <person name="Goldman G.H."/>
            <person name="Houbraken J."/>
            <person name="Oakley B."/>
            <person name="Pocsi I."/>
            <person name="Scazzocchio C."/>
            <person name="Seiboth B."/>
            <person name="vanKuyk P.A."/>
            <person name="Wortman J."/>
            <person name="Dyer P.S."/>
            <person name="Grigoriev I.V."/>
        </authorList>
    </citation>
    <scope>NUCLEOTIDE SEQUENCE [LARGE SCALE GENOMIC DNA]</scope>
    <source>
        <strain evidence="2">CBS 516.65</strain>
    </source>
</reference>
<evidence type="ECO:0000313" key="2">
    <source>
        <dbReference type="Proteomes" id="UP000184300"/>
    </source>
</evidence>
<dbReference type="AlphaFoldDB" id="A0A1L9V4Y1"/>
<proteinExistence type="predicted"/>
<dbReference type="RefSeq" id="XP_022395692.1">
    <property type="nucleotide sequence ID" value="XM_022542186.1"/>
</dbReference>
<feature type="non-terminal residue" evidence="1">
    <location>
        <position position="278"/>
    </location>
</feature>
<organism evidence="1 2">
    <name type="scientific">Aspergillus glaucus CBS 516.65</name>
    <dbReference type="NCBI Taxonomy" id="1160497"/>
    <lineage>
        <taxon>Eukaryota</taxon>
        <taxon>Fungi</taxon>
        <taxon>Dikarya</taxon>
        <taxon>Ascomycota</taxon>
        <taxon>Pezizomycotina</taxon>
        <taxon>Eurotiomycetes</taxon>
        <taxon>Eurotiomycetidae</taxon>
        <taxon>Eurotiales</taxon>
        <taxon>Aspergillaceae</taxon>
        <taxon>Aspergillus</taxon>
        <taxon>Aspergillus subgen. Aspergillus</taxon>
    </lineage>
</organism>